<sequence length="292" mass="32452">MNKKRYGVLGGDLRSIKLAELIEEEGNHVNIYGFDNVGIDINFKEIKSIDEFIENSDIIVGPLPCSYDKETFNAPYHSGKIYIKEILKKIKDKQLFIAGKLGDEIVKFASLNNLRFFDLLEREEMTVLNAIPTAEGAIQIAMEEMPVTIHGSKAFVLGFGRVGETLAKMLNGIGAKTYVAARKHSDFAWIKSYGYSAVPINELGEHIKDADVIFNTIPHLILGKDILKRVRKDCLIIDLASKPGGVDFEKAEEYNIKTKWALSLPGKVAPLTAAGILKDTINNIVKEQEGLK</sequence>
<feature type="domain" description="D-isomer specific 2-hydroxyacid dehydrogenase NAD-binding" evidence="1">
    <location>
        <begin position="144"/>
        <end position="240"/>
    </location>
</feature>
<dbReference type="InterPro" id="IPR036291">
    <property type="entry name" value="NAD(P)-bd_dom_sf"/>
</dbReference>
<keyword evidence="5" id="KW-1185">Reference proteome</keyword>
<dbReference type="InterPro" id="IPR006140">
    <property type="entry name" value="D-isomer_DH_NAD-bd"/>
</dbReference>
<reference evidence="3 5" key="1">
    <citation type="submission" date="2017-12" db="EMBL/GenBank/DDBJ databases">
        <title>Complete genome sequence of Herbivorax saccincola GGR1, a novel Cellulosome-producing hydrolytic bacterium in a thermophilic biogas plant, established by Illumina and Nanopore MinION sequencing.</title>
        <authorList>
            <person name="Pechtl A."/>
            <person name="Ruckert C."/>
            <person name="Koeck D.E."/>
            <person name="Maus I."/>
            <person name="Winkler A."/>
            <person name="Kalinowski J."/>
            <person name="Puhler A."/>
            <person name="Schwarz W.W."/>
            <person name="Zverlov V.V."/>
            <person name="Schluter A."/>
            <person name="Liebl W."/>
        </authorList>
    </citation>
    <scope>NUCLEOTIDE SEQUENCE [LARGE SCALE GENOMIC DNA]</scope>
    <source>
        <strain evidence="3">GGR1</strain>
        <strain evidence="5">SR1</strain>
    </source>
</reference>
<dbReference type="KEGG" id="hsc:HVS_10165"/>
<organism evidence="3 5">
    <name type="scientific">Acetivibrio saccincola</name>
    <dbReference type="NCBI Taxonomy" id="1677857"/>
    <lineage>
        <taxon>Bacteria</taxon>
        <taxon>Bacillati</taxon>
        <taxon>Bacillota</taxon>
        <taxon>Clostridia</taxon>
        <taxon>Eubacteriales</taxon>
        <taxon>Oscillospiraceae</taxon>
        <taxon>Acetivibrio</taxon>
    </lineage>
</organism>
<dbReference type="GO" id="GO:0051287">
    <property type="term" value="F:NAD binding"/>
    <property type="evidence" value="ECO:0007669"/>
    <property type="project" value="InterPro"/>
</dbReference>
<dbReference type="OrthoDB" id="8840764at2"/>
<dbReference type="Pfam" id="PF16924">
    <property type="entry name" value="DpaA_N"/>
    <property type="match status" value="1"/>
</dbReference>
<reference evidence="4 6" key="2">
    <citation type="journal article" date="2018" name="Syst. Appl. Microbiol.">
        <title>Characterization and high-quality draft genome sequence of Herbivorax saccincola A7, an anaerobic, alkaliphilic, thermophilic, cellulolytic, and xylanolytic bacterium.</title>
        <authorList>
            <person name="Aikawa S."/>
            <person name="Baramee S."/>
            <person name="Sermsathanaswadi J."/>
            <person name="Thianheng P."/>
            <person name="Tachaapaikoon C."/>
            <person name="Shikata A."/>
            <person name="Waeonukul R."/>
            <person name="Pason P."/>
            <person name="Ratanakhanokchai K."/>
            <person name="Kosugi A."/>
        </authorList>
    </citation>
    <scope>NUCLEOTIDE SEQUENCE [LARGE SCALE GENOMIC DNA]</scope>
    <source>
        <strain evidence="4 6">A7</strain>
    </source>
</reference>
<evidence type="ECO:0000313" key="4">
    <source>
        <dbReference type="EMBL" id="PQQ67824.1"/>
    </source>
</evidence>
<evidence type="ECO:0000313" key="6">
    <source>
        <dbReference type="Proteomes" id="UP000239720"/>
    </source>
</evidence>
<gene>
    <name evidence="3" type="primary">dpaA</name>
    <name evidence="4" type="ORF">B9R14_14400</name>
    <name evidence="3" type="ORF">HVS_10165</name>
</gene>
<proteinExistence type="predicted"/>
<dbReference type="Proteomes" id="UP000239720">
    <property type="component" value="Unassembled WGS sequence"/>
</dbReference>
<dbReference type="EC" id="1.3.1.-" evidence="3"/>
<name>A0A2K9ER00_9FIRM</name>
<dbReference type="NCBIfam" id="NF006162">
    <property type="entry name" value="PRK08306.1"/>
    <property type="match status" value="1"/>
</dbReference>
<protein>
    <submittedName>
        <fullName evidence="4">Dihydrofolate reductase</fullName>
    </submittedName>
    <submittedName>
        <fullName evidence="3">Dipicolinate synthase subunit A</fullName>
        <ecNumber evidence="3">1.3.1.-</ecNumber>
    </submittedName>
</protein>
<dbReference type="GO" id="GO:0016491">
    <property type="term" value="F:oxidoreductase activity"/>
    <property type="evidence" value="ECO:0007669"/>
    <property type="project" value="UniProtKB-KW"/>
</dbReference>
<dbReference type="RefSeq" id="WP_101301870.1">
    <property type="nucleotide sequence ID" value="NZ_CP025197.1"/>
</dbReference>
<accession>A0A2K9ER00</accession>
<dbReference type="AlphaFoldDB" id="A0A2K9ER00"/>
<dbReference type="Gene3D" id="3.40.50.720">
    <property type="entry name" value="NAD(P)-binding Rossmann-like Domain"/>
    <property type="match status" value="1"/>
</dbReference>
<evidence type="ECO:0000313" key="3">
    <source>
        <dbReference type="EMBL" id="AUG57930.1"/>
    </source>
</evidence>
<evidence type="ECO:0000259" key="2">
    <source>
        <dbReference type="Pfam" id="PF16924"/>
    </source>
</evidence>
<dbReference type="EMBL" id="NEMB01000003">
    <property type="protein sequence ID" value="PQQ67824.1"/>
    <property type="molecule type" value="Genomic_DNA"/>
</dbReference>
<evidence type="ECO:0000259" key="1">
    <source>
        <dbReference type="Pfam" id="PF02826"/>
    </source>
</evidence>
<dbReference type="Pfam" id="PF02826">
    <property type="entry name" value="2-Hacid_dh_C"/>
    <property type="match status" value="1"/>
</dbReference>
<evidence type="ECO:0000313" key="5">
    <source>
        <dbReference type="Proteomes" id="UP000233534"/>
    </source>
</evidence>
<dbReference type="Proteomes" id="UP000233534">
    <property type="component" value="Chromosome"/>
</dbReference>
<dbReference type="InterPro" id="IPR031629">
    <property type="entry name" value="DpaA_N"/>
</dbReference>
<keyword evidence="3" id="KW-0560">Oxidoreductase</keyword>
<dbReference type="SUPFAM" id="SSF51735">
    <property type="entry name" value="NAD(P)-binding Rossmann-fold domains"/>
    <property type="match status" value="1"/>
</dbReference>
<feature type="domain" description="Dipicolinate synthase subunit A N-terminal" evidence="2">
    <location>
        <begin position="6"/>
        <end position="119"/>
    </location>
</feature>
<dbReference type="EMBL" id="CP025197">
    <property type="protein sequence ID" value="AUG57930.1"/>
    <property type="molecule type" value="Genomic_DNA"/>
</dbReference>